<dbReference type="InterPro" id="IPR055152">
    <property type="entry name" value="Transketolase-like_C_2"/>
</dbReference>
<dbReference type="FunFam" id="3.40.50.970:FF:000004">
    <property type="entry name" value="Transketolase"/>
    <property type="match status" value="1"/>
</dbReference>
<feature type="binding site" evidence="12">
    <location>
        <position position="569"/>
    </location>
    <ligand>
        <name>substrate</name>
    </ligand>
</feature>
<dbReference type="Pfam" id="PF02779">
    <property type="entry name" value="Transket_pyr"/>
    <property type="match status" value="1"/>
</dbReference>
<dbReference type="InterPro" id="IPR005478">
    <property type="entry name" value="Transketolase_bac-like"/>
</dbReference>
<accession>A0A0N9I676</accession>
<evidence type="ECO:0000256" key="5">
    <source>
        <dbReference type="ARBA" id="ARBA00022679"/>
    </source>
</evidence>
<keyword evidence="19" id="KW-1185">Reference proteome</keyword>
<feature type="binding site" evidence="12">
    <location>
        <position position="518"/>
    </location>
    <ligand>
        <name>substrate</name>
    </ligand>
</feature>
<evidence type="ECO:0000256" key="15">
    <source>
        <dbReference type="PIRSR" id="PIRSR605478-5"/>
    </source>
</evidence>
<dbReference type="InterPro" id="IPR029061">
    <property type="entry name" value="THDP-binding"/>
</dbReference>
<dbReference type="STRING" id="860235.AOZ06_26305"/>
<evidence type="ECO:0000256" key="9">
    <source>
        <dbReference type="ARBA" id="ARBA00049473"/>
    </source>
</evidence>
<evidence type="ECO:0000313" key="18">
    <source>
        <dbReference type="EMBL" id="ALG09945.1"/>
    </source>
</evidence>
<dbReference type="InterPro" id="IPR005475">
    <property type="entry name" value="Transketolase-like_Pyr-bd"/>
</dbReference>
<feature type="binding site" evidence="12">
    <location>
        <position position="302"/>
    </location>
    <ligand>
        <name>substrate</name>
    </ligand>
</feature>
<feature type="binding site" evidence="13">
    <location>
        <position position="191"/>
    </location>
    <ligand>
        <name>thiamine diphosphate</name>
        <dbReference type="ChEBI" id="CHEBI:58937"/>
    </ligand>
</feature>
<feature type="binding site" evidence="12">
    <location>
        <position position="424"/>
    </location>
    <ligand>
        <name>substrate</name>
    </ligand>
</feature>
<feature type="binding site" evidence="13">
    <location>
        <position position="220"/>
    </location>
    <ligand>
        <name>thiamine diphosphate</name>
        <dbReference type="ChEBI" id="CHEBI:58937"/>
    </ligand>
</feature>
<dbReference type="InterPro" id="IPR005474">
    <property type="entry name" value="Transketolase_N"/>
</dbReference>
<dbReference type="SUPFAM" id="SSF52922">
    <property type="entry name" value="TK C-terminal domain-like"/>
    <property type="match status" value="1"/>
</dbReference>
<dbReference type="GO" id="GO:0000287">
    <property type="term" value="F:magnesium ion binding"/>
    <property type="evidence" value="ECO:0007669"/>
    <property type="project" value="UniProtKB-ARBA"/>
</dbReference>
<dbReference type="EC" id="2.2.1.1" evidence="3 10"/>
<evidence type="ECO:0000259" key="17">
    <source>
        <dbReference type="SMART" id="SM00861"/>
    </source>
</evidence>
<evidence type="ECO:0000256" key="13">
    <source>
        <dbReference type="PIRSR" id="PIRSR605478-3"/>
    </source>
</evidence>
<feature type="binding site" evidence="13">
    <location>
        <position position="302"/>
    </location>
    <ligand>
        <name>thiamine diphosphate</name>
        <dbReference type="ChEBI" id="CHEBI:58937"/>
    </ligand>
</feature>
<dbReference type="InterPro" id="IPR033247">
    <property type="entry name" value="Transketolase_fam"/>
</dbReference>
<dbReference type="InterPro" id="IPR049557">
    <property type="entry name" value="Transketolase_CS"/>
</dbReference>
<dbReference type="InterPro" id="IPR020826">
    <property type="entry name" value="Transketolase_BS"/>
</dbReference>
<feature type="binding site" evidence="12">
    <location>
        <position position="510"/>
    </location>
    <ligand>
        <name>substrate</name>
    </ligand>
</feature>
<dbReference type="FunFam" id="3.40.50.920:FF:000003">
    <property type="entry name" value="Transketolase"/>
    <property type="match status" value="1"/>
</dbReference>
<dbReference type="FunFam" id="3.40.50.970:FF:000003">
    <property type="entry name" value="Transketolase"/>
    <property type="match status" value="1"/>
</dbReference>
<feature type="compositionally biased region" description="Low complexity" evidence="16">
    <location>
        <begin position="730"/>
        <end position="740"/>
    </location>
</feature>
<evidence type="ECO:0000256" key="8">
    <source>
        <dbReference type="ARBA" id="ARBA00023052"/>
    </source>
</evidence>
<feature type="binding site" evidence="12">
    <location>
        <position position="522"/>
    </location>
    <ligand>
        <name>substrate</name>
    </ligand>
</feature>
<dbReference type="GO" id="GO:0005829">
    <property type="term" value="C:cytosol"/>
    <property type="evidence" value="ECO:0007669"/>
    <property type="project" value="TreeGrafter"/>
</dbReference>
<dbReference type="PANTHER" id="PTHR43522:SF2">
    <property type="entry name" value="TRANSKETOLASE 1-RELATED"/>
    <property type="match status" value="1"/>
</dbReference>
<dbReference type="PROSITE" id="PS00802">
    <property type="entry name" value="TRANSKETOLASE_2"/>
    <property type="match status" value="1"/>
</dbReference>
<organism evidence="18 19">
    <name type="scientific">Kibdelosporangium phytohabitans</name>
    <dbReference type="NCBI Taxonomy" id="860235"/>
    <lineage>
        <taxon>Bacteria</taxon>
        <taxon>Bacillati</taxon>
        <taxon>Actinomycetota</taxon>
        <taxon>Actinomycetes</taxon>
        <taxon>Pseudonocardiales</taxon>
        <taxon>Pseudonocardiaceae</taxon>
        <taxon>Kibdelosporangium</taxon>
    </lineage>
</organism>
<evidence type="ECO:0000256" key="7">
    <source>
        <dbReference type="ARBA" id="ARBA00022842"/>
    </source>
</evidence>
<evidence type="ECO:0000256" key="16">
    <source>
        <dbReference type="SAM" id="MobiDB-lite"/>
    </source>
</evidence>
<dbReference type="SMART" id="SM00861">
    <property type="entry name" value="Transket_pyr"/>
    <property type="match status" value="1"/>
</dbReference>
<feature type="binding site" evidence="14">
    <location>
        <position position="190"/>
    </location>
    <ligand>
        <name>Mg(2+)</name>
        <dbReference type="ChEBI" id="CHEBI:18420"/>
    </ligand>
</feature>
<evidence type="ECO:0000256" key="11">
    <source>
        <dbReference type="PIRSR" id="PIRSR605478-1"/>
    </source>
</evidence>
<dbReference type="Pfam" id="PF22613">
    <property type="entry name" value="Transketolase_C_1"/>
    <property type="match status" value="1"/>
</dbReference>
<comment type="catalytic activity">
    <reaction evidence="9">
        <text>D-sedoheptulose 7-phosphate + D-glyceraldehyde 3-phosphate = aldehydo-D-ribose 5-phosphate + D-xylulose 5-phosphate</text>
        <dbReference type="Rhea" id="RHEA:10508"/>
        <dbReference type="ChEBI" id="CHEBI:57483"/>
        <dbReference type="ChEBI" id="CHEBI:57737"/>
        <dbReference type="ChEBI" id="CHEBI:58273"/>
        <dbReference type="ChEBI" id="CHEBI:59776"/>
        <dbReference type="EC" id="2.2.1.1"/>
    </reaction>
</comment>
<evidence type="ECO:0000256" key="14">
    <source>
        <dbReference type="PIRSR" id="PIRSR605478-4"/>
    </source>
</evidence>
<evidence type="ECO:0000256" key="2">
    <source>
        <dbReference type="ARBA" id="ARBA00011738"/>
    </source>
</evidence>
<feature type="binding site" evidence="13">
    <location>
        <position position="98"/>
    </location>
    <ligand>
        <name>thiamine diphosphate</name>
        <dbReference type="ChEBI" id="CHEBI:58937"/>
    </ligand>
</feature>
<dbReference type="AlphaFoldDB" id="A0A0N9I676"/>
<dbReference type="Proteomes" id="UP000063699">
    <property type="component" value="Chromosome"/>
</dbReference>
<protein>
    <recommendedName>
        <fullName evidence="4 10">Transketolase</fullName>
        <ecNumber evidence="3 10">2.2.1.1</ecNumber>
    </recommendedName>
</protein>
<comment type="similarity">
    <text evidence="1">Belongs to the transketolase family.</text>
</comment>
<gene>
    <name evidence="18" type="ORF">AOZ06_26305</name>
</gene>
<dbReference type="CDD" id="cd02012">
    <property type="entry name" value="TPP_TK"/>
    <property type="match status" value="1"/>
</dbReference>
<feature type="binding site" evidence="13">
    <location>
        <position position="486"/>
    </location>
    <ligand>
        <name>thiamine diphosphate</name>
        <dbReference type="ChEBI" id="CHEBI:58937"/>
    </ligand>
</feature>
<evidence type="ECO:0000256" key="3">
    <source>
        <dbReference type="ARBA" id="ARBA00013152"/>
    </source>
</evidence>
<proteinExistence type="inferred from homology"/>
<dbReference type="InterPro" id="IPR009014">
    <property type="entry name" value="Transketo_C/PFOR_II"/>
</dbReference>
<feature type="binding site" evidence="13">
    <location>
        <begin position="146"/>
        <end position="148"/>
    </location>
    <ligand>
        <name>thiamine diphosphate</name>
        <dbReference type="ChEBI" id="CHEBI:58937"/>
    </ligand>
</feature>
<dbReference type="Pfam" id="PF00456">
    <property type="entry name" value="Transketolase_N"/>
    <property type="match status" value="1"/>
</dbReference>
<feature type="binding site" evidence="14">
    <location>
        <position position="222"/>
    </location>
    <ligand>
        <name>Mg(2+)</name>
        <dbReference type="ChEBI" id="CHEBI:18420"/>
    </ligand>
</feature>
<keyword evidence="6 14" id="KW-0479">Metal-binding</keyword>
<dbReference type="PANTHER" id="PTHR43522">
    <property type="entry name" value="TRANSKETOLASE"/>
    <property type="match status" value="1"/>
</dbReference>
<feature type="region of interest" description="Disordered" evidence="16">
    <location>
        <begin position="722"/>
        <end position="748"/>
    </location>
</feature>
<feature type="binding site" evidence="12">
    <location>
        <position position="397"/>
    </location>
    <ligand>
        <name>substrate</name>
    </ligand>
</feature>
<dbReference type="NCBIfam" id="TIGR00232">
    <property type="entry name" value="tktlase_bact"/>
    <property type="match status" value="1"/>
</dbReference>
<reference evidence="18 19" key="1">
    <citation type="submission" date="2015-07" db="EMBL/GenBank/DDBJ databases">
        <title>Genome sequencing of Kibdelosporangium phytohabitans.</title>
        <authorList>
            <person name="Qin S."/>
            <person name="Xing K."/>
        </authorList>
    </citation>
    <scope>NUCLEOTIDE SEQUENCE [LARGE SCALE GENOMIC DNA]</scope>
    <source>
        <strain evidence="18 19">KLBMP1111</strain>
    </source>
</reference>
<evidence type="ECO:0000256" key="4">
    <source>
        <dbReference type="ARBA" id="ARBA00016662"/>
    </source>
</evidence>
<evidence type="ECO:0000256" key="12">
    <source>
        <dbReference type="PIRSR" id="PIRSR605478-2"/>
    </source>
</evidence>
<dbReference type="CDD" id="cd07033">
    <property type="entry name" value="TPP_PYR_DXS_TK_like"/>
    <property type="match status" value="1"/>
</dbReference>
<feature type="site" description="Important for catalytic activity" evidence="15">
    <location>
        <position position="302"/>
    </location>
</feature>
<evidence type="ECO:0000256" key="1">
    <source>
        <dbReference type="ARBA" id="ARBA00007131"/>
    </source>
</evidence>
<dbReference type="PROSITE" id="PS00801">
    <property type="entry name" value="TRANSKETOLASE_1"/>
    <property type="match status" value="1"/>
</dbReference>
<dbReference type="SUPFAM" id="SSF52518">
    <property type="entry name" value="Thiamin diphosphate-binding fold (THDP-binding)"/>
    <property type="match status" value="2"/>
</dbReference>
<dbReference type="Gene3D" id="3.40.50.970">
    <property type="match status" value="2"/>
</dbReference>
<evidence type="ECO:0000256" key="6">
    <source>
        <dbReference type="ARBA" id="ARBA00022723"/>
    </source>
</evidence>
<keyword evidence="5" id="KW-0808">Transferase</keyword>
<dbReference type="GO" id="GO:0006098">
    <property type="term" value="P:pentose-phosphate shunt"/>
    <property type="evidence" value="ECO:0007669"/>
    <property type="project" value="TreeGrafter"/>
</dbReference>
<dbReference type="KEGG" id="kphy:AOZ06_26305"/>
<evidence type="ECO:0000313" key="19">
    <source>
        <dbReference type="Proteomes" id="UP000063699"/>
    </source>
</evidence>
<sequence>MNQPVKVVTDNTDNTESRDPALALPVAERAGWDMLDVRAVDTARLLAADAVQKVGNGHPGTAMSLAPLAYLLFQQVMRHDPVDDQWLGRDRFVLSCGHSSLTLYIQLYLSGYGLDLADLRALRTWDSATPGHPEYRHTRGVEITTGPLGQGLASAVGMALAARRERGLLDPDTPPGRSPFDHHVYVIASDGDLMEGVTAEASSLAGHQELGNLVVFYDSNHISIEDDTDIAFSEDVAARYAAYGWQVQTVDWTRTGRYVEDVDALLDAVDAAKAATDRPSLILLRTIIGWPAPTKQGTGAAHGAALGDEEIAATKRSLGFDPGRDFAVGEQVLAHARRVAARGRAAHEQWQPVYQAWRTANPDRAELLDRLRAQRLPDGWTDAVPVFPADPKGMATRTASGQVLTALAPILPELWGGSADLAGSNNTTMDGEPSFVPAARQTRQWHGGPYGRTLHFGVREHAMGAILNGIALQSLTRPYGGTFLIFSDYMRPAVRLAALMQLPAIYVWTHDSIGLGEDGPTHQPVEHLAALRAIPGLDVVRPADANETAVCWRTILEHRDRPAGLVLTRQALPVLERGPGGHSSADGAARGGYVLAEGHGENDSTAPDVILVATGSEVPIALDAREILREEGVHARVVSMPCREWFAAQELSYQDRVLPPPVRARVSVEAAIGQGWRDVVGDAGRVVSLEHFGASADYRRLYREFGITADAVATAARDTIRDAAGPVRPGGHQQTAAPTTGGTGDRPA</sequence>
<feature type="binding site" evidence="14">
    <location>
        <position position="220"/>
    </location>
    <ligand>
        <name>Mg(2+)</name>
        <dbReference type="ChEBI" id="CHEBI:18420"/>
    </ligand>
</feature>
<comment type="cofactor">
    <cofactor evidence="13">
        <name>thiamine diphosphate</name>
        <dbReference type="ChEBI" id="CHEBI:58937"/>
    </cofactor>
    <text evidence="13">Binds 1 thiamine pyrophosphate per subunit. During the reaction, the substrate forms a covalent intermediate with the cofactor.</text>
</comment>
<comment type="subunit">
    <text evidence="2">Homodimer.</text>
</comment>
<feature type="site" description="Important for catalytic activity" evidence="15">
    <location>
        <position position="58"/>
    </location>
</feature>
<feature type="binding site" evidence="12">
    <location>
        <position position="58"/>
    </location>
    <ligand>
        <name>substrate</name>
    </ligand>
</feature>
<keyword evidence="8 13" id="KW-0786">Thiamine pyrophosphate</keyword>
<dbReference type="RefSeq" id="WP_054291849.1">
    <property type="nucleotide sequence ID" value="NZ_CP012752.1"/>
</dbReference>
<dbReference type="Gene3D" id="3.40.50.920">
    <property type="match status" value="1"/>
</dbReference>
<dbReference type="EMBL" id="CP012752">
    <property type="protein sequence ID" value="ALG09945.1"/>
    <property type="molecule type" value="Genomic_DNA"/>
</dbReference>
<keyword evidence="7 14" id="KW-0460">Magnesium</keyword>
<comment type="cofactor">
    <cofactor evidence="14">
        <name>Mg(2+)</name>
        <dbReference type="ChEBI" id="CHEBI:18420"/>
    </cofactor>
    <text evidence="14">Binds 1 Mg(2+) ion per subunit. Can also utilize other divalent metal cations, such as Ca(2+), Mn(2+) and Co(2+).</text>
</comment>
<dbReference type="GO" id="GO:0004802">
    <property type="term" value="F:transketolase activity"/>
    <property type="evidence" value="ECO:0007669"/>
    <property type="project" value="UniProtKB-UniRule"/>
</dbReference>
<dbReference type="OrthoDB" id="8732661at2"/>
<feature type="domain" description="Transketolase-like pyrimidine-binding" evidence="17">
    <location>
        <begin position="394"/>
        <end position="574"/>
    </location>
</feature>
<feature type="active site" description="Proton donor" evidence="11">
    <location>
        <position position="460"/>
    </location>
</feature>
<evidence type="ECO:0000256" key="10">
    <source>
        <dbReference type="NCBIfam" id="TIGR00232"/>
    </source>
</evidence>
<name>A0A0N9I676_9PSEU</name>